<gene>
    <name evidence="2" type="ORF">GALMADRAFT_401572</name>
</gene>
<evidence type="ECO:0000313" key="2">
    <source>
        <dbReference type="EMBL" id="KDR86080.1"/>
    </source>
</evidence>
<sequence length="69" mass="8069">MMERKRKLTGEDHTSCHSLSSRSTCFEHDVPRSEWTVLEKIERRVTVSFDQDREPSSEPTQNSLESSEQ</sequence>
<name>A0A067TS89_GALM3</name>
<evidence type="ECO:0000256" key="1">
    <source>
        <dbReference type="SAM" id="MobiDB-lite"/>
    </source>
</evidence>
<feature type="compositionally biased region" description="Polar residues" evidence="1">
    <location>
        <begin position="57"/>
        <end position="69"/>
    </location>
</feature>
<dbReference type="Proteomes" id="UP000027222">
    <property type="component" value="Unassembled WGS sequence"/>
</dbReference>
<feature type="compositionally biased region" description="Basic and acidic residues" evidence="1">
    <location>
        <begin position="1"/>
        <end position="15"/>
    </location>
</feature>
<dbReference type="EMBL" id="KL142367">
    <property type="protein sequence ID" value="KDR86080.1"/>
    <property type="molecule type" value="Genomic_DNA"/>
</dbReference>
<feature type="region of interest" description="Disordered" evidence="1">
    <location>
        <begin position="1"/>
        <end position="23"/>
    </location>
</feature>
<evidence type="ECO:0000313" key="3">
    <source>
        <dbReference type="Proteomes" id="UP000027222"/>
    </source>
</evidence>
<keyword evidence="3" id="KW-1185">Reference proteome</keyword>
<protein>
    <submittedName>
        <fullName evidence="2">Uncharacterized protein</fullName>
    </submittedName>
</protein>
<dbReference type="AlphaFoldDB" id="A0A067TS89"/>
<accession>A0A067TS89</accession>
<organism evidence="2 3">
    <name type="scientific">Galerina marginata (strain CBS 339.88)</name>
    <dbReference type="NCBI Taxonomy" id="685588"/>
    <lineage>
        <taxon>Eukaryota</taxon>
        <taxon>Fungi</taxon>
        <taxon>Dikarya</taxon>
        <taxon>Basidiomycota</taxon>
        <taxon>Agaricomycotina</taxon>
        <taxon>Agaricomycetes</taxon>
        <taxon>Agaricomycetidae</taxon>
        <taxon>Agaricales</taxon>
        <taxon>Agaricineae</taxon>
        <taxon>Strophariaceae</taxon>
        <taxon>Galerina</taxon>
    </lineage>
</organism>
<dbReference type="HOGENOM" id="CLU_2776093_0_0_1"/>
<proteinExistence type="predicted"/>
<feature type="region of interest" description="Disordered" evidence="1">
    <location>
        <begin position="48"/>
        <end position="69"/>
    </location>
</feature>
<reference evidence="3" key="1">
    <citation type="journal article" date="2014" name="Proc. Natl. Acad. Sci. U.S.A.">
        <title>Extensive sampling of basidiomycete genomes demonstrates inadequacy of the white-rot/brown-rot paradigm for wood decay fungi.</title>
        <authorList>
            <person name="Riley R."/>
            <person name="Salamov A.A."/>
            <person name="Brown D.W."/>
            <person name="Nagy L.G."/>
            <person name="Floudas D."/>
            <person name="Held B.W."/>
            <person name="Levasseur A."/>
            <person name="Lombard V."/>
            <person name="Morin E."/>
            <person name="Otillar R."/>
            <person name="Lindquist E.A."/>
            <person name="Sun H."/>
            <person name="LaButti K.M."/>
            <person name="Schmutz J."/>
            <person name="Jabbour D."/>
            <person name="Luo H."/>
            <person name="Baker S.E."/>
            <person name="Pisabarro A.G."/>
            <person name="Walton J.D."/>
            <person name="Blanchette R.A."/>
            <person name="Henrissat B."/>
            <person name="Martin F."/>
            <person name="Cullen D."/>
            <person name="Hibbett D.S."/>
            <person name="Grigoriev I.V."/>
        </authorList>
    </citation>
    <scope>NUCLEOTIDE SEQUENCE [LARGE SCALE GENOMIC DNA]</scope>
    <source>
        <strain evidence="3">CBS 339.88</strain>
    </source>
</reference>